<protein>
    <submittedName>
        <fullName evidence="9">Protein TolQ</fullName>
    </submittedName>
</protein>
<accession>A0A120KNG0</accession>
<evidence type="ECO:0000256" key="4">
    <source>
        <dbReference type="ARBA" id="ARBA00022989"/>
    </source>
</evidence>
<comment type="subcellular location">
    <subcellularLocation>
        <location evidence="1">Cell membrane</location>
        <topology evidence="1">Multi-pass membrane protein</topology>
    </subcellularLocation>
    <subcellularLocation>
        <location evidence="6">Membrane</location>
        <topology evidence="6">Multi-pass membrane protein</topology>
    </subcellularLocation>
</comment>
<feature type="transmembrane region" description="Helical" evidence="7">
    <location>
        <begin position="163"/>
        <end position="187"/>
    </location>
</feature>
<feature type="domain" description="MotA/TolQ/ExbB proton channel" evidence="8">
    <location>
        <begin position="81"/>
        <end position="208"/>
    </location>
</feature>
<dbReference type="PANTHER" id="PTHR30625">
    <property type="entry name" value="PROTEIN TOLQ"/>
    <property type="match status" value="1"/>
</dbReference>
<feature type="transmembrane region" description="Helical" evidence="7">
    <location>
        <begin position="128"/>
        <end position="151"/>
    </location>
</feature>
<dbReference type="Proteomes" id="UP000063964">
    <property type="component" value="Chromosome"/>
</dbReference>
<gene>
    <name evidence="9" type="ORF">AXF15_07665</name>
</gene>
<keyword evidence="3 7" id="KW-0812">Transmembrane</keyword>
<evidence type="ECO:0000313" key="10">
    <source>
        <dbReference type="Proteomes" id="UP000063964"/>
    </source>
</evidence>
<evidence type="ECO:0000256" key="6">
    <source>
        <dbReference type="RuleBase" id="RU004057"/>
    </source>
</evidence>
<evidence type="ECO:0000259" key="8">
    <source>
        <dbReference type="Pfam" id="PF01618"/>
    </source>
</evidence>
<evidence type="ECO:0000256" key="7">
    <source>
        <dbReference type="SAM" id="Phobius"/>
    </source>
</evidence>
<evidence type="ECO:0000256" key="3">
    <source>
        <dbReference type="ARBA" id="ARBA00022692"/>
    </source>
</evidence>
<dbReference type="Pfam" id="PF01618">
    <property type="entry name" value="MotA_ExbB"/>
    <property type="match status" value="1"/>
</dbReference>
<organism evidence="9 10">
    <name type="scientific">Desulfomicrobium orale DSM 12838</name>
    <dbReference type="NCBI Taxonomy" id="888061"/>
    <lineage>
        <taxon>Bacteria</taxon>
        <taxon>Pseudomonadati</taxon>
        <taxon>Thermodesulfobacteriota</taxon>
        <taxon>Desulfovibrionia</taxon>
        <taxon>Desulfovibrionales</taxon>
        <taxon>Desulfomicrobiaceae</taxon>
        <taxon>Desulfomicrobium</taxon>
    </lineage>
</organism>
<dbReference type="AlphaFoldDB" id="A0A120KNG0"/>
<evidence type="ECO:0000313" key="9">
    <source>
        <dbReference type="EMBL" id="AMD94051.1"/>
    </source>
</evidence>
<feature type="transmembrane region" description="Helical" evidence="7">
    <location>
        <begin position="20"/>
        <end position="40"/>
    </location>
</feature>
<dbReference type="STRING" id="888061.AXF15_07665"/>
<keyword evidence="4 7" id="KW-1133">Transmembrane helix</keyword>
<keyword evidence="2" id="KW-1003">Cell membrane</keyword>
<dbReference type="KEGG" id="doa:AXF15_07665"/>
<dbReference type="GO" id="GO:0017038">
    <property type="term" value="P:protein import"/>
    <property type="evidence" value="ECO:0007669"/>
    <property type="project" value="TreeGrafter"/>
</dbReference>
<keyword evidence="5 7" id="KW-0472">Membrane</keyword>
<dbReference type="GO" id="GO:0005886">
    <property type="term" value="C:plasma membrane"/>
    <property type="evidence" value="ECO:0007669"/>
    <property type="project" value="UniProtKB-SubCell"/>
</dbReference>
<name>A0A120KNG0_9BACT</name>
<dbReference type="InterPro" id="IPR002898">
    <property type="entry name" value="MotA_ExbB_proton_chnl"/>
</dbReference>
<evidence type="ECO:0000256" key="2">
    <source>
        <dbReference type="ARBA" id="ARBA00022475"/>
    </source>
</evidence>
<comment type="similarity">
    <text evidence="6">Belongs to the exbB/tolQ family.</text>
</comment>
<sequence>MQSLGLWDMISNATLVVQGVMGLLLLMSLISWSIIFFKIAQIHFGRRKAIHERSLFRNATNLADGVQILREERSSILYPVAKKGLTEFRRLEQSVIHPNLKFRVAGDNLRRVLEEGVRESLGSMSASLAFLATCANSAPFIGLFGTVWGIMNSFHAIGQMKTAALAAVAPGISEALVATAIGLAVAIPATIAYNTFLGMINTVQTEMECFASEFLNRAQLELPWMNKRGE</sequence>
<dbReference type="InterPro" id="IPR050790">
    <property type="entry name" value="ExbB/TolQ_transport"/>
</dbReference>
<keyword evidence="6" id="KW-0813">Transport</keyword>
<keyword evidence="6" id="KW-0653">Protein transport</keyword>
<reference evidence="10" key="1">
    <citation type="submission" date="2016-02" db="EMBL/GenBank/DDBJ databases">
        <authorList>
            <person name="Holder M.E."/>
            <person name="Ajami N.J."/>
            <person name="Petrosino J.F."/>
        </authorList>
    </citation>
    <scope>NUCLEOTIDE SEQUENCE [LARGE SCALE GENOMIC DNA]</scope>
    <source>
        <strain evidence="10">DSM 12838</strain>
    </source>
</reference>
<keyword evidence="10" id="KW-1185">Reference proteome</keyword>
<dbReference type="EMBL" id="CP014230">
    <property type="protein sequence ID" value="AMD94051.1"/>
    <property type="molecule type" value="Genomic_DNA"/>
</dbReference>
<dbReference type="PANTHER" id="PTHR30625:SF3">
    <property type="entry name" value="TOL-PAL SYSTEM PROTEIN TOLQ"/>
    <property type="match status" value="1"/>
</dbReference>
<evidence type="ECO:0000256" key="5">
    <source>
        <dbReference type="ARBA" id="ARBA00023136"/>
    </source>
</evidence>
<evidence type="ECO:0000256" key="1">
    <source>
        <dbReference type="ARBA" id="ARBA00004651"/>
    </source>
</evidence>
<proteinExistence type="inferred from homology"/>